<dbReference type="Proteomes" id="UP000296049">
    <property type="component" value="Unassembled WGS sequence"/>
</dbReference>
<accession>R0KY95</accession>
<protein>
    <submittedName>
        <fullName evidence="1">Uncharacterized protein</fullName>
    </submittedName>
</protein>
<organism evidence="1 2">
    <name type="scientific">Anas platyrhynchos</name>
    <name type="common">Mallard</name>
    <name type="synonym">Anas boschas</name>
    <dbReference type="NCBI Taxonomy" id="8839"/>
    <lineage>
        <taxon>Eukaryota</taxon>
        <taxon>Metazoa</taxon>
        <taxon>Chordata</taxon>
        <taxon>Craniata</taxon>
        <taxon>Vertebrata</taxon>
        <taxon>Euteleostomi</taxon>
        <taxon>Archelosauria</taxon>
        <taxon>Archosauria</taxon>
        <taxon>Dinosauria</taxon>
        <taxon>Saurischia</taxon>
        <taxon>Theropoda</taxon>
        <taxon>Coelurosauria</taxon>
        <taxon>Aves</taxon>
        <taxon>Neognathae</taxon>
        <taxon>Galloanserae</taxon>
        <taxon>Anseriformes</taxon>
        <taxon>Anatidae</taxon>
        <taxon>Anatinae</taxon>
        <taxon>Anas</taxon>
    </lineage>
</organism>
<gene>
    <name evidence="1" type="ORF">Anapl_10758</name>
</gene>
<sequence>MEEELWRLGHFSKLKPVAACALGYPETGEMFVIATEDAGDATGLESAIARLLGNAVYQLLSYIAQKAMMLDNNISLADFKILEVSYCQPPTEGADLTNGKRANCQDFVPL</sequence>
<evidence type="ECO:0000313" key="1">
    <source>
        <dbReference type="EMBL" id="EOA98258.1"/>
    </source>
</evidence>
<dbReference type="EMBL" id="KB743529">
    <property type="protein sequence ID" value="EOA98258.1"/>
    <property type="molecule type" value="Genomic_DNA"/>
</dbReference>
<reference evidence="2" key="1">
    <citation type="journal article" date="2013" name="Nat. Genet.">
        <title>The duck genome and transcriptome provide insight into an avian influenza virus reservoir species.</title>
        <authorList>
            <person name="Huang Y."/>
            <person name="Li Y."/>
            <person name="Burt D.W."/>
            <person name="Chen H."/>
            <person name="Zhang Y."/>
            <person name="Qian W."/>
            <person name="Kim H."/>
            <person name="Gan S."/>
            <person name="Zhao Y."/>
            <person name="Li J."/>
            <person name="Yi K."/>
            <person name="Feng H."/>
            <person name="Zhu P."/>
            <person name="Li B."/>
            <person name="Liu Q."/>
            <person name="Fairley S."/>
            <person name="Magor K.E."/>
            <person name="Du Z."/>
            <person name="Hu X."/>
            <person name="Goodman L."/>
            <person name="Tafer H."/>
            <person name="Vignal A."/>
            <person name="Lee T."/>
            <person name="Kim K.W."/>
            <person name="Sheng Z."/>
            <person name="An Y."/>
            <person name="Searle S."/>
            <person name="Herrero J."/>
            <person name="Groenen M.A."/>
            <person name="Crooijmans R.P."/>
            <person name="Faraut T."/>
            <person name="Cai Q."/>
            <person name="Webster R.G."/>
            <person name="Aldridge J.R."/>
            <person name="Warren W.C."/>
            <person name="Bartschat S."/>
            <person name="Kehr S."/>
            <person name="Marz M."/>
            <person name="Stadler P.F."/>
            <person name="Smith J."/>
            <person name="Kraus R.H."/>
            <person name="Zhao Y."/>
            <person name="Ren L."/>
            <person name="Fei J."/>
            <person name="Morisson M."/>
            <person name="Kaiser P."/>
            <person name="Griffin D.K."/>
            <person name="Rao M."/>
            <person name="Pitel F."/>
            <person name="Wang J."/>
            <person name="Li N."/>
        </authorList>
    </citation>
    <scope>NUCLEOTIDE SEQUENCE [LARGE SCALE GENOMIC DNA]</scope>
</reference>
<proteinExistence type="predicted"/>
<dbReference type="AlphaFoldDB" id="R0KY95"/>
<evidence type="ECO:0000313" key="2">
    <source>
        <dbReference type="Proteomes" id="UP000296049"/>
    </source>
</evidence>
<name>R0KY95_ANAPL</name>
<keyword evidence="2" id="KW-1185">Reference proteome</keyword>